<evidence type="ECO:0000259" key="2">
    <source>
        <dbReference type="Pfam" id="PF14237"/>
    </source>
</evidence>
<reference evidence="3 4" key="1">
    <citation type="submission" date="2016-02" db="EMBL/GenBank/DDBJ databases">
        <authorList>
            <person name="Wen L."/>
            <person name="He K."/>
            <person name="Yang H."/>
        </authorList>
    </citation>
    <scope>NUCLEOTIDE SEQUENCE [LARGE SCALE GENOMIC DNA]</scope>
    <source>
        <strain evidence="3 4">GED7880</strain>
    </source>
</reference>
<keyword evidence="1" id="KW-0472">Membrane</keyword>
<comment type="caution">
    <text evidence="3">The sequence shown here is derived from an EMBL/GenBank/DDBJ whole genome shotgun (WGS) entry which is preliminary data.</text>
</comment>
<sequence>MQAKKQRKMEYYISIKNEKRGPYTLNELKERNLDTTTLVMPTNGETWIPAWQVEELRPLLEATIAENTARESSSTEDTTSQQFIGEPLQTIEAEAIQEEVPFVKAKPVYKSNRSSAYEAPYNAPKKKQTHGCLISLVVLVVMILLLCFTCPTKDDHKQALANVVTQTMNDATNQIDKTSSFGDIGQAFATMLLSTIERTIQSSIDHLLQVDNYGICSIGKINIDGQEKIISVGILTHVFTIDKQDIEQEISKRVQGETDIQTDDKIKQTIKGLINSI</sequence>
<feature type="transmembrane region" description="Helical" evidence="1">
    <location>
        <begin position="131"/>
        <end position="148"/>
    </location>
</feature>
<dbReference type="EMBL" id="LTAG01000107">
    <property type="protein sequence ID" value="KXO15381.1"/>
    <property type="molecule type" value="Genomic_DNA"/>
</dbReference>
<dbReference type="eggNOG" id="ENOG5033G67">
    <property type="taxonomic scope" value="Bacteria"/>
</dbReference>
<organism evidence="3 4">
    <name type="scientific">Prevotella bivia</name>
    <dbReference type="NCBI Taxonomy" id="28125"/>
    <lineage>
        <taxon>Bacteria</taxon>
        <taxon>Pseudomonadati</taxon>
        <taxon>Bacteroidota</taxon>
        <taxon>Bacteroidia</taxon>
        <taxon>Bacteroidales</taxon>
        <taxon>Prevotellaceae</taxon>
        <taxon>Prevotella</taxon>
    </lineage>
</organism>
<evidence type="ECO:0000313" key="3">
    <source>
        <dbReference type="EMBL" id="KXO15381.1"/>
    </source>
</evidence>
<dbReference type="InterPro" id="IPR025640">
    <property type="entry name" value="GYF_2"/>
</dbReference>
<dbReference type="Proteomes" id="UP000070093">
    <property type="component" value="Unassembled WGS sequence"/>
</dbReference>
<protein>
    <recommendedName>
        <fullName evidence="2">GYF domain-containing protein</fullName>
    </recommendedName>
</protein>
<keyword evidence="1" id="KW-0812">Transmembrane</keyword>
<dbReference type="STRING" id="28125.HMPREF3202_01797"/>
<dbReference type="PATRIC" id="fig|28125.4.peg.1787"/>
<feature type="domain" description="GYF" evidence="2">
    <location>
        <begin position="11"/>
        <end position="56"/>
    </location>
</feature>
<keyword evidence="1" id="KW-1133">Transmembrane helix</keyword>
<dbReference type="Pfam" id="PF14237">
    <property type="entry name" value="GYF_2"/>
    <property type="match status" value="1"/>
</dbReference>
<accession>A0A137SSK0</accession>
<dbReference type="AlphaFoldDB" id="A0A137SSK0"/>
<proteinExistence type="predicted"/>
<name>A0A137SSK0_9BACT</name>
<evidence type="ECO:0000256" key="1">
    <source>
        <dbReference type="SAM" id="Phobius"/>
    </source>
</evidence>
<evidence type="ECO:0000313" key="4">
    <source>
        <dbReference type="Proteomes" id="UP000070093"/>
    </source>
</evidence>
<gene>
    <name evidence="3" type="ORF">HMPREF3202_01797</name>
</gene>